<feature type="transmembrane region" description="Helical" evidence="8">
    <location>
        <begin position="156"/>
        <end position="174"/>
    </location>
</feature>
<evidence type="ECO:0000256" key="6">
    <source>
        <dbReference type="ARBA" id="ARBA00023136"/>
    </source>
</evidence>
<evidence type="ECO:0000313" key="10">
    <source>
        <dbReference type="Proteomes" id="UP000800200"/>
    </source>
</evidence>
<dbReference type="InterPro" id="IPR004813">
    <property type="entry name" value="OPT"/>
</dbReference>
<feature type="transmembrane region" description="Helical" evidence="8">
    <location>
        <begin position="51"/>
        <end position="73"/>
    </location>
</feature>
<dbReference type="InterPro" id="IPR045035">
    <property type="entry name" value="YSL-like"/>
</dbReference>
<feature type="transmembrane region" description="Helical" evidence="8">
    <location>
        <begin position="111"/>
        <end position="136"/>
    </location>
</feature>
<dbReference type="NCBIfam" id="TIGR00728">
    <property type="entry name" value="OPT_sfam"/>
    <property type="match status" value="2"/>
</dbReference>
<evidence type="ECO:0000256" key="3">
    <source>
        <dbReference type="ARBA" id="ARBA00022448"/>
    </source>
</evidence>
<feature type="compositionally biased region" description="Polar residues" evidence="7">
    <location>
        <begin position="1"/>
        <end position="19"/>
    </location>
</feature>
<feature type="transmembrane region" description="Helical" evidence="8">
    <location>
        <begin position="576"/>
        <end position="593"/>
    </location>
</feature>
<protein>
    <submittedName>
        <fullName evidence="9">Oligopeptide transporter-like protein</fullName>
    </submittedName>
</protein>
<feature type="transmembrane region" description="Helical" evidence="8">
    <location>
        <begin position="340"/>
        <end position="359"/>
    </location>
</feature>
<evidence type="ECO:0000313" key="9">
    <source>
        <dbReference type="EMBL" id="KAF2175358.1"/>
    </source>
</evidence>
<feature type="transmembrane region" description="Helical" evidence="8">
    <location>
        <begin position="245"/>
        <end position="267"/>
    </location>
</feature>
<evidence type="ECO:0000256" key="2">
    <source>
        <dbReference type="ARBA" id="ARBA00008807"/>
    </source>
</evidence>
<feature type="transmembrane region" description="Helical" evidence="8">
    <location>
        <begin position="605"/>
        <end position="634"/>
    </location>
</feature>
<keyword evidence="5 8" id="KW-1133">Transmembrane helix</keyword>
<feature type="transmembrane region" description="Helical" evidence="8">
    <location>
        <begin position="646"/>
        <end position="668"/>
    </location>
</feature>
<sequence>MSTQTSRSITPTRPPNSTILPGEANPEPTETSCLLLRRHSSNTDGVARTTFTIRAVIAGLAIGSLVCMSNMYFGLQTGYSSMMSNASSLLGYAVFRLLRPYLILPFSAEENVLVQTVAGAAGCIPVTAGLLGVIPGIEYLLNKNDFGPGPLPYWELFRWSIGICFFGLIFAMLFRNHFVVQSHLPWPGPRATASLIKVLNRRQETEGGNYVSRRDSGEPSTESGEAGYNIFRADADASAKERLRILTIASVISSLATVLAYFIPIVRAFPIFGENIRRQWLWFLDLSPGFIGTGILTGATVPMHMLCGAIVGWGLLSPLAKYNGWATGDVDDWEHGSRGWIVWVSLAALLAECLVKLFWQVISMAEYPRRPSTGSEYVPINTEPVATTSSPNPKNHSSTAGLSTGLFLALLVSIIFCILTARTVFPAMPIFTVILATLLSLPLSTMGIRALGETDYNPMSGIGKISQFVFAVVIPRSNPRAVLLNMVAGALAEAGASQAGDLSYDLKVGYLVGSDLHSQLFGQCIGCVAGAFISVGLYRLYTTVYTVPGDKFQVPVAHIWVLTARMALGNGLPKKAAPFALGFGIIFAITTALKIRYKNQWLHRYIPGGVSFAIGIYNLPSFTIARVIGAGIAWYHSTRLGKEKEVLVMLACGLILGEGLLSIVNLALSAAKVPHL</sequence>
<evidence type="ECO:0000256" key="7">
    <source>
        <dbReference type="SAM" id="MobiDB-lite"/>
    </source>
</evidence>
<dbReference type="PANTHER" id="PTHR31645">
    <property type="entry name" value="OLIGOPEPTIDE TRANSPORTER YGL114W-RELATED"/>
    <property type="match status" value="1"/>
</dbReference>
<feature type="transmembrane region" description="Helical" evidence="8">
    <location>
        <begin position="520"/>
        <end position="541"/>
    </location>
</feature>
<dbReference type="PANTHER" id="PTHR31645:SF0">
    <property type="entry name" value="OLIGOPEPTIDE TRANSPORTER YGL114W-RELATED"/>
    <property type="match status" value="1"/>
</dbReference>
<feature type="region of interest" description="Disordered" evidence="7">
    <location>
        <begin position="1"/>
        <end position="29"/>
    </location>
</feature>
<dbReference type="Pfam" id="PF03169">
    <property type="entry name" value="OPT"/>
    <property type="match status" value="1"/>
</dbReference>
<keyword evidence="4 8" id="KW-0812">Transmembrane</keyword>
<gene>
    <name evidence="9" type="ORF">K469DRAFT_610977</name>
</gene>
<feature type="transmembrane region" description="Helical" evidence="8">
    <location>
        <begin position="279"/>
        <end position="296"/>
    </location>
</feature>
<evidence type="ECO:0000256" key="5">
    <source>
        <dbReference type="ARBA" id="ARBA00022989"/>
    </source>
</evidence>
<dbReference type="EMBL" id="ML994735">
    <property type="protein sequence ID" value="KAF2175358.1"/>
    <property type="molecule type" value="Genomic_DNA"/>
</dbReference>
<dbReference type="GO" id="GO:0000329">
    <property type="term" value="C:fungal-type vacuole membrane"/>
    <property type="evidence" value="ECO:0007669"/>
    <property type="project" value="TreeGrafter"/>
</dbReference>
<dbReference type="GO" id="GO:0035673">
    <property type="term" value="F:oligopeptide transmembrane transporter activity"/>
    <property type="evidence" value="ECO:0007669"/>
    <property type="project" value="InterPro"/>
</dbReference>
<dbReference type="Proteomes" id="UP000800200">
    <property type="component" value="Unassembled WGS sequence"/>
</dbReference>
<keyword evidence="6 8" id="KW-0472">Membrane</keyword>
<comment type="subcellular location">
    <subcellularLocation>
        <location evidence="1">Membrane</location>
        <topology evidence="1">Multi-pass membrane protein</topology>
    </subcellularLocation>
</comment>
<feature type="transmembrane region" description="Helical" evidence="8">
    <location>
        <begin position="427"/>
        <end position="451"/>
    </location>
</feature>
<feature type="transmembrane region" description="Helical" evidence="8">
    <location>
        <begin position="400"/>
        <end position="421"/>
    </location>
</feature>
<comment type="similarity">
    <text evidence="2">Belongs to the oligopeptide OPT transporter family.</text>
</comment>
<reference evidence="9" key="1">
    <citation type="journal article" date="2020" name="Stud. Mycol.">
        <title>101 Dothideomycetes genomes: a test case for predicting lifestyles and emergence of pathogens.</title>
        <authorList>
            <person name="Haridas S."/>
            <person name="Albert R."/>
            <person name="Binder M."/>
            <person name="Bloem J."/>
            <person name="Labutti K."/>
            <person name="Salamov A."/>
            <person name="Andreopoulos B."/>
            <person name="Baker S."/>
            <person name="Barry K."/>
            <person name="Bills G."/>
            <person name="Bluhm B."/>
            <person name="Cannon C."/>
            <person name="Castanera R."/>
            <person name="Culley D."/>
            <person name="Daum C."/>
            <person name="Ezra D."/>
            <person name="Gonzalez J."/>
            <person name="Henrissat B."/>
            <person name="Kuo A."/>
            <person name="Liang C."/>
            <person name="Lipzen A."/>
            <person name="Lutzoni F."/>
            <person name="Magnuson J."/>
            <person name="Mondo S."/>
            <person name="Nolan M."/>
            <person name="Ohm R."/>
            <person name="Pangilinan J."/>
            <person name="Park H.-J."/>
            <person name="Ramirez L."/>
            <person name="Alfaro M."/>
            <person name="Sun H."/>
            <person name="Tritt A."/>
            <person name="Yoshinaga Y."/>
            <person name="Zwiers L.-H."/>
            <person name="Turgeon B."/>
            <person name="Goodwin S."/>
            <person name="Spatafora J."/>
            <person name="Crous P."/>
            <person name="Grigoriev I."/>
        </authorList>
    </citation>
    <scope>NUCLEOTIDE SEQUENCE</scope>
    <source>
        <strain evidence="9">CBS 207.26</strain>
    </source>
</reference>
<name>A0A6A6DA16_9PEZI</name>
<organism evidence="9 10">
    <name type="scientific">Zopfia rhizophila CBS 207.26</name>
    <dbReference type="NCBI Taxonomy" id="1314779"/>
    <lineage>
        <taxon>Eukaryota</taxon>
        <taxon>Fungi</taxon>
        <taxon>Dikarya</taxon>
        <taxon>Ascomycota</taxon>
        <taxon>Pezizomycotina</taxon>
        <taxon>Dothideomycetes</taxon>
        <taxon>Dothideomycetes incertae sedis</taxon>
        <taxon>Zopfiaceae</taxon>
        <taxon>Zopfia</taxon>
    </lineage>
</organism>
<dbReference type="OrthoDB" id="627262at2759"/>
<dbReference type="AlphaFoldDB" id="A0A6A6DA16"/>
<evidence type="ECO:0000256" key="1">
    <source>
        <dbReference type="ARBA" id="ARBA00004141"/>
    </source>
</evidence>
<keyword evidence="3" id="KW-0813">Transport</keyword>
<proteinExistence type="inferred from homology"/>
<keyword evidence="10" id="KW-1185">Reference proteome</keyword>
<accession>A0A6A6DA16</accession>
<evidence type="ECO:0000256" key="4">
    <source>
        <dbReference type="ARBA" id="ARBA00022692"/>
    </source>
</evidence>
<evidence type="ECO:0000256" key="8">
    <source>
        <dbReference type="SAM" id="Phobius"/>
    </source>
</evidence>